<reference evidence="1 2" key="1">
    <citation type="submission" date="2019-12" db="EMBL/GenBank/DDBJ databases">
        <title>Whole-genome sequencing of Allorhizobium vitis.</title>
        <authorList>
            <person name="Gan H.M."/>
            <person name="Szegedi E."/>
            <person name="Burr T."/>
            <person name="Savka M.A."/>
        </authorList>
    </citation>
    <scope>NUCLEOTIDE SEQUENCE [LARGE SCALE GENOMIC DNA]</scope>
    <source>
        <strain evidence="1 2">CG989</strain>
    </source>
</reference>
<name>A0AAE4W9L3_AGRVI</name>
<evidence type="ECO:0000313" key="1">
    <source>
        <dbReference type="EMBL" id="MUZ56486.1"/>
    </source>
</evidence>
<dbReference type="RefSeq" id="WP_156546220.1">
    <property type="nucleotide sequence ID" value="NZ_JABAEJ010000001.1"/>
</dbReference>
<sequence>MIIFDTLVIKQGLAVLATALGQPNRKSIRHEQHRQSLKARSNLHAGKIISRKTSEALKTMGLNFSKIDDNIANKSLDRESLDQTSSRFGNSLAGTSSISRLRASGKHLSRVATQNAATIE</sequence>
<dbReference type="EMBL" id="WPHM01000001">
    <property type="protein sequence ID" value="MUZ56486.1"/>
    <property type="molecule type" value="Genomic_DNA"/>
</dbReference>
<comment type="caution">
    <text evidence="1">The sequence shown here is derived from an EMBL/GenBank/DDBJ whole genome shotgun (WGS) entry which is preliminary data.</text>
</comment>
<organism evidence="1 2">
    <name type="scientific">Agrobacterium vitis</name>
    <name type="common">Rhizobium vitis</name>
    <dbReference type="NCBI Taxonomy" id="373"/>
    <lineage>
        <taxon>Bacteria</taxon>
        <taxon>Pseudomonadati</taxon>
        <taxon>Pseudomonadota</taxon>
        <taxon>Alphaproteobacteria</taxon>
        <taxon>Hyphomicrobiales</taxon>
        <taxon>Rhizobiaceae</taxon>
        <taxon>Rhizobium/Agrobacterium group</taxon>
        <taxon>Agrobacterium</taxon>
    </lineage>
</organism>
<evidence type="ECO:0000313" key="2">
    <source>
        <dbReference type="Proteomes" id="UP000436692"/>
    </source>
</evidence>
<gene>
    <name evidence="1" type="ORF">GOZ95_03305</name>
</gene>
<proteinExistence type="predicted"/>
<dbReference type="AlphaFoldDB" id="A0AAE4W9L3"/>
<accession>A0AAE4W9L3</accession>
<protein>
    <submittedName>
        <fullName evidence="1">Uncharacterized protein</fullName>
    </submittedName>
</protein>
<dbReference type="Proteomes" id="UP000436692">
    <property type="component" value="Unassembled WGS sequence"/>
</dbReference>